<evidence type="ECO:0000256" key="10">
    <source>
        <dbReference type="SAM" id="Phobius"/>
    </source>
</evidence>
<feature type="transmembrane region" description="Helical" evidence="10">
    <location>
        <begin position="113"/>
        <end position="138"/>
    </location>
</feature>
<evidence type="ECO:0000256" key="6">
    <source>
        <dbReference type="ARBA" id="ARBA00023002"/>
    </source>
</evidence>
<dbReference type="GO" id="GO:0048038">
    <property type="term" value="F:quinone binding"/>
    <property type="evidence" value="ECO:0007669"/>
    <property type="project" value="UniProtKB-KW"/>
</dbReference>
<evidence type="ECO:0000256" key="2">
    <source>
        <dbReference type="ARBA" id="ARBA00006214"/>
    </source>
</evidence>
<keyword evidence="5 10" id="KW-1133">Transmembrane helix</keyword>
<dbReference type="InterPro" id="IPR038354">
    <property type="entry name" value="VKOR_sf"/>
</dbReference>
<dbReference type="SMART" id="SM00756">
    <property type="entry name" value="VKc"/>
    <property type="match status" value="1"/>
</dbReference>
<evidence type="ECO:0000256" key="4">
    <source>
        <dbReference type="ARBA" id="ARBA00022719"/>
    </source>
</evidence>
<dbReference type="CDD" id="cd12916">
    <property type="entry name" value="VKOR_1"/>
    <property type="match status" value="1"/>
</dbReference>
<dbReference type="Pfam" id="PF07884">
    <property type="entry name" value="VKOR"/>
    <property type="match status" value="1"/>
</dbReference>
<accession>A0A1F4VDS2</accession>
<proteinExistence type="inferred from homology"/>
<dbReference type="PANTHER" id="PTHR34573">
    <property type="entry name" value="VKC DOMAIN-CONTAINING PROTEIN"/>
    <property type="match status" value="1"/>
</dbReference>
<evidence type="ECO:0000256" key="8">
    <source>
        <dbReference type="ARBA" id="ARBA00023157"/>
    </source>
</evidence>
<evidence type="ECO:0000256" key="5">
    <source>
        <dbReference type="ARBA" id="ARBA00022989"/>
    </source>
</evidence>
<dbReference type="STRING" id="1802619.A2797_02810"/>
<name>A0A1F4VDS2_UNCKA</name>
<protein>
    <recommendedName>
        <fullName evidence="11">Vitamin K epoxide reductase domain-containing protein</fullName>
    </recommendedName>
</protein>
<keyword evidence="9" id="KW-0676">Redox-active center</keyword>
<comment type="subcellular location">
    <subcellularLocation>
        <location evidence="1">Membrane</location>
        <topology evidence="1">Multi-pass membrane protein</topology>
    </subcellularLocation>
</comment>
<dbReference type="Proteomes" id="UP000179005">
    <property type="component" value="Unassembled WGS sequence"/>
</dbReference>
<evidence type="ECO:0000256" key="3">
    <source>
        <dbReference type="ARBA" id="ARBA00022692"/>
    </source>
</evidence>
<keyword evidence="8" id="KW-1015">Disulfide bond</keyword>
<organism evidence="12 13">
    <name type="scientific">candidate division WWE3 bacterium RIFCSPHIGHO2_01_FULL_48_15</name>
    <dbReference type="NCBI Taxonomy" id="1802619"/>
    <lineage>
        <taxon>Bacteria</taxon>
        <taxon>Katanobacteria</taxon>
    </lineage>
</organism>
<evidence type="ECO:0000313" key="13">
    <source>
        <dbReference type="Proteomes" id="UP000179005"/>
    </source>
</evidence>
<gene>
    <name evidence="12" type="ORF">A2797_02810</name>
</gene>
<feature type="transmembrane region" description="Helical" evidence="10">
    <location>
        <begin position="56"/>
        <end position="80"/>
    </location>
</feature>
<reference evidence="12 13" key="1">
    <citation type="journal article" date="2016" name="Nat. Commun.">
        <title>Thousands of microbial genomes shed light on interconnected biogeochemical processes in an aquifer system.</title>
        <authorList>
            <person name="Anantharaman K."/>
            <person name="Brown C.T."/>
            <person name="Hug L.A."/>
            <person name="Sharon I."/>
            <person name="Castelle C.J."/>
            <person name="Probst A.J."/>
            <person name="Thomas B.C."/>
            <person name="Singh A."/>
            <person name="Wilkins M.J."/>
            <person name="Karaoz U."/>
            <person name="Brodie E.L."/>
            <person name="Williams K.H."/>
            <person name="Hubbard S.S."/>
            <person name="Banfield J.F."/>
        </authorList>
    </citation>
    <scope>NUCLEOTIDE SEQUENCE [LARGE SCALE GENOMIC DNA]</scope>
</reference>
<evidence type="ECO:0000313" key="12">
    <source>
        <dbReference type="EMBL" id="OGC54843.1"/>
    </source>
</evidence>
<keyword evidence="4" id="KW-0874">Quinone</keyword>
<evidence type="ECO:0000259" key="11">
    <source>
        <dbReference type="SMART" id="SM00756"/>
    </source>
</evidence>
<dbReference type="AlphaFoldDB" id="A0A1F4VDS2"/>
<evidence type="ECO:0000256" key="7">
    <source>
        <dbReference type="ARBA" id="ARBA00023136"/>
    </source>
</evidence>
<comment type="caution">
    <text evidence="12">The sequence shown here is derived from an EMBL/GenBank/DDBJ whole genome shotgun (WGS) entry which is preliminary data.</text>
</comment>
<dbReference type="GO" id="GO:0016020">
    <property type="term" value="C:membrane"/>
    <property type="evidence" value="ECO:0007669"/>
    <property type="project" value="UniProtKB-SubCell"/>
</dbReference>
<keyword evidence="3 10" id="KW-0812">Transmembrane</keyword>
<keyword evidence="7 10" id="KW-0472">Membrane</keyword>
<dbReference type="PANTHER" id="PTHR34573:SF1">
    <property type="entry name" value="VITAMIN K EPOXIDE REDUCTASE DOMAIN-CONTAINING PROTEIN"/>
    <property type="match status" value="1"/>
</dbReference>
<dbReference type="InterPro" id="IPR012932">
    <property type="entry name" value="VKOR"/>
</dbReference>
<dbReference type="EMBL" id="MEVC01000012">
    <property type="protein sequence ID" value="OGC54843.1"/>
    <property type="molecule type" value="Genomic_DNA"/>
</dbReference>
<feature type="transmembrane region" description="Helical" evidence="10">
    <location>
        <begin position="87"/>
        <end position="107"/>
    </location>
</feature>
<sequence length="147" mass="16322">MKLSIFERLSVAMAVVASIGLLDALYLTYQHYQPQPISCFILEGCDVVTNSPYATFLGIPVALLGAAYYFLMLLLIILFFLSRRIEILKLAILLTPIGFLASFSFLYLQIFVIGAICSWCLISALTSTILFALGILLWTSLRGGEKR</sequence>
<dbReference type="GO" id="GO:0016491">
    <property type="term" value="F:oxidoreductase activity"/>
    <property type="evidence" value="ECO:0007669"/>
    <property type="project" value="UniProtKB-KW"/>
</dbReference>
<keyword evidence="6" id="KW-0560">Oxidoreductase</keyword>
<feature type="transmembrane region" description="Helical" evidence="10">
    <location>
        <begin position="9"/>
        <end position="29"/>
    </location>
</feature>
<dbReference type="InterPro" id="IPR044698">
    <property type="entry name" value="VKOR/LTO1"/>
</dbReference>
<evidence type="ECO:0000256" key="1">
    <source>
        <dbReference type="ARBA" id="ARBA00004141"/>
    </source>
</evidence>
<feature type="domain" description="Vitamin K epoxide reductase" evidence="11">
    <location>
        <begin position="7"/>
        <end position="139"/>
    </location>
</feature>
<evidence type="ECO:0000256" key="9">
    <source>
        <dbReference type="ARBA" id="ARBA00023284"/>
    </source>
</evidence>
<comment type="similarity">
    <text evidence="2">Belongs to the VKOR family.</text>
</comment>
<dbReference type="Gene3D" id="1.20.1440.130">
    <property type="entry name" value="VKOR domain"/>
    <property type="match status" value="1"/>
</dbReference>